<evidence type="ECO:0000256" key="1">
    <source>
        <dbReference type="SAM" id="MobiDB-lite"/>
    </source>
</evidence>
<reference evidence="2 3" key="1">
    <citation type="submission" date="2017-03" db="EMBL/GenBank/DDBJ databases">
        <title>Draft genome sequence of Streptomyces scabrisporus NF3, endophyte isolated from Amphipterygium adstringens.</title>
        <authorList>
            <person name="Vazquez M."/>
            <person name="Ceapa C.D."/>
            <person name="Rodriguez Luna D."/>
            <person name="Sanchez Esquivel S."/>
        </authorList>
    </citation>
    <scope>NUCLEOTIDE SEQUENCE [LARGE SCALE GENOMIC DNA]</scope>
    <source>
        <strain evidence="2 3">NF3</strain>
    </source>
</reference>
<evidence type="ECO:0000313" key="3">
    <source>
        <dbReference type="Proteomes" id="UP000190037"/>
    </source>
</evidence>
<dbReference type="AlphaFoldDB" id="A0A1T3NJI1"/>
<feature type="region of interest" description="Disordered" evidence="1">
    <location>
        <begin position="45"/>
        <end position="72"/>
    </location>
</feature>
<dbReference type="Proteomes" id="UP000190037">
    <property type="component" value="Unassembled WGS sequence"/>
</dbReference>
<dbReference type="OrthoDB" id="4244911at2"/>
<proteinExistence type="predicted"/>
<gene>
    <name evidence="2" type="ORF">B4N89_40910</name>
</gene>
<dbReference type="STRING" id="159449.B4N89_40910"/>
<name>A0A1T3NJI1_9ACTN</name>
<organism evidence="2 3">
    <name type="scientific">Embleya scabrispora</name>
    <dbReference type="NCBI Taxonomy" id="159449"/>
    <lineage>
        <taxon>Bacteria</taxon>
        <taxon>Bacillati</taxon>
        <taxon>Actinomycetota</taxon>
        <taxon>Actinomycetes</taxon>
        <taxon>Kitasatosporales</taxon>
        <taxon>Streptomycetaceae</taxon>
        <taxon>Embleya</taxon>
    </lineage>
</organism>
<keyword evidence="3" id="KW-1185">Reference proteome</keyword>
<protein>
    <submittedName>
        <fullName evidence="2">Uncharacterized protein</fullName>
    </submittedName>
</protein>
<dbReference type="EMBL" id="MWQN01000004">
    <property type="protein sequence ID" value="OPC76954.1"/>
    <property type="molecule type" value="Genomic_DNA"/>
</dbReference>
<sequence>MRPPGEAGWEDTAVAWLFDQLPPGYRTHDVLRTYPVILARMAHAGSSTATTPGWPASSRARPAEGAVPRRSA</sequence>
<accession>A0A1T3NJI1</accession>
<dbReference type="RefSeq" id="WP_078981712.1">
    <property type="nucleotide sequence ID" value="NZ_MWQN01000004.1"/>
</dbReference>
<comment type="caution">
    <text evidence="2">The sequence shown here is derived from an EMBL/GenBank/DDBJ whole genome shotgun (WGS) entry which is preliminary data.</text>
</comment>
<evidence type="ECO:0000313" key="2">
    <source>
        <dbReference type="EMBL" id="OPC76954.1"/>
    </source>
</evidence>